<feature type="region of interest" description="Disordered" evidence="1">
    <location>
        <begin position="342"/>
        <end position="407"/>
    </location>
</feature>
<feature type="compositionally biased region" description="Acidic residues" evidence="1">
    <location>
        <begin position="350"/>
        <end position="360"/>
    </location>
</feature>
<feature type="compositionally biased region" description="Basic and acidic residues" evidence="1">
    <location>
        <begin position="386"/>
        <end position="407"/>
    </location>
</feature>
<proteinExistence type="predicted"/>
<name>A0A1B6L3X9_9HEMI</name>
<evidence type="ECO:0000313" key="2">
    <source>
        <dbReference type="EMBL" id="JAT18360.1"/>
    </source>
</evidence>
<dbReference type="AlphaFoldDB" id="A0A1B6L3X9"/>
<organism evidence="2">
    <name type="scientific">Graphocephala atropunctata</name>
    <dbReference type="NCBI Taxonomy" id="36148"/>
    <lineage>
        <taxon>Eukaryota</taxon>
        <taxon>Metazoa</taxon>
        <taxon>Ecdysozoa</taxon>
        <taxon>Arthropoda</taxon>
        <taxon>Hexapoda</taxon>
        <taxon>Insecta</taxon>
        <taxon>Pterygota</taxon>
        <taxon>Neoptera</taxon>
        <taxon>Paraneoptera</taxon>
        <taxon>Hemiptera</taxon>
        <taxon>Auchenorrhyncha</taxon>
        <taxon>Membracoidea</taxon>
        <taxon>Cicadellidae</taxon>
        <taxon>Cicadellinae</taxon>
        <taxon>Cicadellini</taxon>
        <taxon>Graphocephala</taxon>
    </lineage>
</organism>
<accession>A0A1B6L3X9</accession>
<evidence type="ECO:0000256" key="1">
    <source>
        <dbReference type="SAM" id="MobiDB-lite"/>
    </source>
</evidence>
<reference evidence="2" key="1">
    <citation type="submission" date="2015-11" db="EMBL/GenBank/DDBJ databases">
        <title>De novo transcriptome assembly of four potential Pierce s Disease insect vectors from Arizona vineyards.</title>
        <authorList>
            <person name="Tassone E.E."/>
        </authorList>
    </citation>
    <scope>NUCLEOTIDE SEQUENCE</scope>
</reference>
<evidence type="ECO:0008006" key="3">
    <source>
        <dbReference type="Google" id="ProtNLM"/>
    </source>
</evidence>
<sequence>MTDVSYLSIGSDGLEGKDQMPGQKKSILVAPGSKRMSRKATLHFKEEDLKDKLMESGDGASSKLSWLEYRGTRWNRLRDLALLLQADKAWPNSYDVDEDRPKDPRFLRALGLGGTTKTHPGKRAELTPNQEVNLALLKLKVKMDNDDYLLQHPELAILLELVYRQLVKKRPENPKLFVAEYVHHLNLNRDELELEEFEVPFDRPLEPPGEDEDIESVSVFARKLVERCAAIASRGVAFVNVSNIIESMLRVVSPSVDLEEPKRSAVVAVSEIVTSLLMTVAVAGTKSAELVADEVLETILENLQPSVRSASEIYLEVREDVERFVRGLVKKVTAKAMKQVKTKEMMSMSTDEEDSDERDDEILKSYPSKSILKKEPEEFPPSLHNVETDERPRQKKSNETRVRFQSL</sequence>
<dbReference type="EMBL" id="GEBQ01021617">
    <property type="protein sequence ID" value="JAT18360.1"/>
    <property type="molecule type" value="Transcribed_RNA"/>
</dbReference>
<gene>
    <name evidence="2" type="ORF">g.7305</name>
</gene>
<protein>
    <recommendedName>
        <fullName evidence="3">RIIa domain-containing protein</fullName>
    </recommendedName>
</protein>